<dbReference type="OrthoDB" id="9815120at2"/>
<accession>A0A0G3HHN2</accession>
<evidence type="ECO:0000313" key="5">
    <source>
        <dbReference type="Proteomes" id="UP000035548"/>
    </source>
</evidence>
<feature type="domain" description="EamA" evidence="3">
    <location>
        <begin position="130"/>
        <end position="257"/>
    </location>
</feature>
<feature type="transmembrane region" description="Helical" evidence="2">
    <location>
        <begin position="159"/>
        <end position="176"/>
    </location>
</feature>
<dbReference type="Proteomes" id="UP000035548">
    <property type="component" value="Chromosome"/>
</dbReference>
<feature type="transmembrane region" description="Helical" evidence="2">
    <location>
        <begin position="129"/>
        <end position="147"/>
    </location>
</feature>
<dbReference type="RefSeq" id="WP_047259861.1">
    <property type="nucleotide sequence ID" value="NZ_CP011546.1"/>
</dbReference>
<reference evidence="4 5" key="1">
    <citation type="journal article" date="2015" name="Genome Announc.">
        <title>Virulence Factor Genes Detected in the Complete Genome Sequence of Corynebacterium uterequi DSM 45634, Isolated from the Uterus of a Maiden Mare.</title>
        <authorList>
            <person name="Ruckert C."/>
            <person name="Kriete M."/>
            <person name="Jaenicke S."/>
            <person name="Winkler A."/>
            <person name="Tauch A."/>
        </authorList>
    </citation>
    <scope>NUCLEOTIDE SEQUENCE [LARGE SCALE GENOMIC DNA]</scope>
    <source>
        <strain evidence="4 5">DSM 45634</strain>
    </source>
</reference>
<evidence type="ECO:0000256" key="2">
    <source>
        <dbReference type="SAM" id="Phobius"/>
    </source>
</evidence>
<reference evidence="5" key="2">
    <citation type="submission" date="2015-05" db="EMBL/GenBank/DDBJ databases">
        <title>Complete genome sequence of Corynebacterium uterequi DSM 45634, isolated from the uterus of a maiden mare.</title>
        <authorList>
            <person name="Ruckert C."/>
            <person name="Albersmeier A."/>
            <person name="Winkler A."/>
            <person name="Tauch A."/>
        </authorList>
    </citation>
    <scope>NUCLEOTIDE SEQUENCE [LARGE SCALE GENOMIC DNA]</scope>
    <source>
        <strain evidence="5">DSM 45634</strain>
    </source>
</reference>
<evidence type="ECO:0000256" key="1">
    <source>
        <dbReference type="ARBA" id="ARBA00007362"/>
    </source>
</evidence>
<dbReference type="STRING" id="1072256.CUTER_07295"/>
<dbReference type="PATRIC" id="fig|1072256.5.peg.1442"/>
<name>A0A0G3HHN2_9CORY</name>
<dbReference type="InterPro" id="IPR000620">
    <property type="entry name" value="EamA_dom"/>
</dbReference>
<comment type="similarity">
    <text evidence="1">Belongs to the EamA transporter family.</text>
</comment>
<proteinExistence type="inferred from homology"/>
<sequence length="259" mass="26100">MVASGVSLYLGAALAVGLFGILPPSLVAWFRVSGAAVMLLLLARPKPAAFVGRPGLRAALYGLATLTMNVAFYEAIARIPMGTVVAIEFLGPVLVAAWGSRSARDWIALVLAGVGVLTLSGAAISDSAVGVACALAAGGAWAAYILLGSRMANGSPIGVGFFWAGLLTAPLAWSLWPSALSPTVSMAGMIAGLALLSAAIPYSLDQKVLRIAGPSVFALLQAILPVVAAVVGAVALGQWLSVAEVIGIGLVVCAVALRR</sequence>
<feature type="transmembrane region" description="Helical" evidence="2">
    <location>
        <begin position="216"/>
        <end position="233"/>
    </location>
</feature>
<feature type="transmembrane region" description="Helical" evidence="2">
    <location>
        <begin position="106"/>
        <end position="123"/>
    </location>
</feature>
<dbReference type="SUPFAM" id="SSF103481">
    <property type="entry name" value="Multidrug resistance efflux transporter EmrE"/>
    <property type="match status" value="2"/>
</dbReference>
<dbReference type="EMBL" id="CP011546">
    <property type="protein sequence ID" value="AKK11448.1"/>
    <property type="molecule type" value="Genomic_DNA"/>
</dbReference>
<feature type="transmembrane region" description="Helical" evidence="2">
    <location>
        <begin position="79"/>
        <end position="99"/>
    </location>
</feature>
<keyword evidence="2" id="KW-1133">Transmembrane helix</keyword>
<keyword evidence="2" id="KW-0812">Transmembrane</keyword>
<feature type="transmembrane region" description="Helical" evidence="2">
    <location>
        <begin position="239"/>
        <end position="257"/>
    </location>
</feature>
<evidence type="ECO:0000259" key="3">
    <source>
        <dbReference type="Pfam" id="PF00892"/>
    </source>
</evidence>
<dbReference type="GO" id="GO:0016020">
    <property type="term" value="C:membrane"/>
    <property type="evidence" value="ECO:0007669"/>
    <property type="project" value="InterPro"/>
</dbReference>
<dbReference type="KEGG" id="cut:CUTER_07295"/>
<dbReference type="InterPro" id="IPR037185">
    <property type="entry name" value="EmrE-like"/>
</dbReference>
<protein>
    <submittedName>
        <fullName evidence="4">Putative permease, DMT superfamily</fullName>
    </submittedName>
</protein>
<keyword evidence="5" id="KW-1185">Reference proteome</keyword>
<dbReference type="Pfam" id="PF00892">
    <property type="entry name" value="EamA"/>
    <property type="match status" value="1"/>
</dbReference>
<organism evidence="4 5">
    <name type="scientific">Corynebacterium uterequi</name>
    <dbReference type="NCBI Taxonomy" id="1072256"/>
    <lineage>
        <taxon>Bacteria</taxon>
        <taxon>Bacillati</taxon>
        <taxon>Actinomycetota</taxon>
        <taxon>Actinomycetes</taxon>
        <taxon>Mycobacteriales</taxon>
        <taxon>Corynebacteriaceae</taxon>
        <taxon>Corynebacterium</taxon>
    </lineage>
</organism>
<evidence type="ECO:0000313" key="4">
    <source>
        <dbReference type="EMBL" id="AKK11448.1"/>
    </source>
</evidence>
<keyword evidence="2" id="KW-0472">Membrane</keyword>
<feature type="transmembrane region" description="Helical" evidence="2">
    <location>
        <begin position="182"/>
        <end position="204"/>
    </location>
</feature>
<dbReference type="AlphaFoldDB" id="A0A0G3HHN2"/>
<gene>
    <name evidence="4" type="ORF">CUTER_07295</name>
</gene>